<evidence type="ECO:0000313" key="2">
    <source>
        <dbReference type="EMBL" id="RBQ19514.1"/>
    </source>
</evidence>
<gene>
    <name evidence="2" type="ORF">DP939_12180</name>
</gene>
<comment type="caution">
    <text evidence="2">The sequence shown here is derived from an EMBL/GenBank/DDBJ whole genome shotgun (WGS) entry which is preliminary data.</text>
</comment>
<reference evidence="2 3" key="1">
    <citation type="submission" date="2018-06" db="EMBL/GenBank/DDBJ databases">
        <title>Sphaerisporangium craniellae sp. nov., isolated from a marine sponge in the South China Sea.</title>
        <authorList>
            <person name="Li L."/>
        </authorList>
    </citation>
    <scope>NUCLEOTIDE SEQUENCE [LARGE SCALE GENOMIC DNA]</scope>
    <source>
        <strain evidence="2 3">LHW63015</strain>
    </source>
</reference>
<protein>
    <submittedName>
        <fullName evidence="2">DUF58 domain-containing protein</fullName>
    </submittedName>
</protein>
<keyword evidence="3" id="KW-1185">Reference proteome</keyword>
<dbReference type="RefSeq" id="WP_113980788.1">
    <property type="nucleotide sequence ID" value="NZ_QMEY01000004.1"/>
</dbReference>
<name>A0A366M1Q1_9ACTN</name>
<evidence type="ECO:0000259" key="1">
    <source>
        <dbReference type="Pfam" id="PF01882"/>
    </source>
</evidence>
<proteinExistence type="predicted"/>
<dbReference type="OrthoDB" id="9812729at2"/>
<feature type="domain" description="DUF58" evidence="1">
    <location>
        <begin position="190"/>
        <end position="298"/>
    </location>
</feature>
<accession>A0A366M1Q1</accession>
<evidence type="ECO:0000313" key="3">
    <source>
        <dbReference type="Proteomes" id="UP000253303"/>
    </source>
</evidence>
<dbReference type="PANTHER" id="PTHR34351:SF1">
    <property type="entry name" value="SLR1927 PROTEIN"/>
    <property type="match status" value="1"/>
</dbReference>
<dbReference type="InterPro" id="IPR002881">
    <property type="entry name" value="DUF58"/>
</dbReference>
<organism evidence="2 3">
    <name type="scientific">Spongiactinospora rosea</name>
    <dbReference type="NCBI Taxonomy" id="2248750"/>
    <lineage>
        <taxon>Bacteria</taxon>
        <taxon>Bacillati</taxon>
        <taxon>Actinomycetota</taxon>
        <taxon>Actinomycetes</taxon>
        <taxon>Streptosporangiales</taxon>
        <taxon>Streptosporangiaceae</taxon>
        <taxon>Spongiactinospora</taxon>
    </lineage>
</organism>
<dbReference type="Pfam" id="PF01882">
    <property type="entry name" value="DUF58"/>
    <property type="match status" value="1"/>
</dbReference>
<dbReference type="Proteomes" id="UP000253303">
    <property type="component" value="Unassembled WGS sequence"/>
</dbReference>
<dbReference type="EMBL" id="QMEY01000004">
    <property type="protein sequence ID" value="RBQ19514.1"/>
    <property type="molecule type" value="Genomic_DNA"/>
</dbReference>
<dbReference type="PANTHER" id="PTHR34351">
    <property type="entry name" value="SLR1927 PROTEIN-RELATED"/>
    <property type="match status" value="1"/>
</dbReference>
<dbReference type="AlphaFoldDB" id="A0A366M1Q1"/>
<sequence length="379" mass="39443">MLTPLGRGAAAGAVVLYAAAFPLGYPELAVLACGAVLALGAALLWTAPRTRLGVHREITPLKVPRGEAAVAVLHIHNQGRWTLRGLRARDRFGGTERGVDVPGIARATTRSVSYPLPTQARGEIPVGPLHLVRADPLGLTRRVRRYGEAATLLVRPRTVVVPVLPSGRAPNLEGPTSDNAPAGTATFHTLREYVVGDDLRHVHWRSSARTGTLMVRRLVDASLPGTTVVLDTREGAYASAELFETAVDAAASVAVAAAGAGFPVKVVTGRGLLAEVKGGPQDAETILDRLATVTPGDSGVTEAVRLARGGGALVLVSGDTALAADGVPQASAARRRFDRVVLLRCTAGPAPRPATPPGVTVLDLTTLDELPATWRGATR</sequence>